<feature type="compositionally biased region" description="Basic and acidic residues" evidence="4">
    <location>
        <begin position="987"/>
        <end position="1006"/>
    </location>
</feature>
<dbReference type="PANTHER" id="PTHR46380:SF2">
    <property type="entry name" value="CYCLIN-D-BINDING MYB-LIKE TRANSCRIPTION FACTOR 1"/>
    <property type="match status" value="1"/>
</dbReference>
<evidence type="ECO:0008006" key="9">
    <source>
        <dbReference type="Google" id="ProtNLM"/>
    </source>
</evidence>
<evidence type="ECO:0000256" key="3">
    <source>
        <dbReference type="ARBA" id="ARBA00023242"/>
    </source>
</evidence>
<dbReference type="OrthoDB" id="39591at2759"/>
<dbReference type="SMART" id="SM00717">
    <property type="entry name" value="SANT"/>
    <property type="match status" value="3"/>
</dbReference>
<feature type="domain" description="HTH myb-type" evidence="6">
    <location>
        <begin position="583"/>
        <end position="633"/>
    </location>
</feature>
<feature type="compositionally biased region" description="Basic residues" evidence="4">
    <location>
        <begin position="170"/>
        <end position="179"/>
    </location>
</feature>
<feature type="region of interest" description="Disordered" evidence="4">
    <location>
        <begin position="285"/>
        <end position="456"/>
    </location>
</feature>
<feature type="compositionally biased region" description="Acidic residues" evidence="4">
    <location>
        <begin position="906"/>
        <end position="918"/>
    </location>
</feature>
<gene>
    <name evidence="7" type="ORF">JI435_032040</name>
</gene>
<name>A0A7U2HYY0_PHANO</name>
<feature type="compositionally biased region" description="Basic and acidic residues" evidence="4">
    <location>
        <begin position="430"/>
        <end position="440"/>
    </location>
</feature>
<feature type="compositionally biased region" description="Polar residues" evidence="4">
    <location>
        <begin position="189"/>
        <end position="201"/>
    </location>
</feature>
<keyword evidence="3" id="KW-0539">Nucleus</keyword>
<dbReference type="AlphaFoldDB" id="A0A7U2HYY0"/>
<feature type="domain" description="Myb-like" evidence="5">
    <location>
        <begin position="583"/>
        <end position="629"/>
    </location>
</feature>
<dbReference type="InterPro" id="IPR017930">
    <property type="entry name" value="Myb_dom"/>
</dbReference>
<feature type="compositionally biased region" description="Polar residues" evidence="4">
    <location>
        <begin position="820"/>
        <end position="833"/>
    </location>
</feature>
<evidence type="ECO:0000256" key="4">
    <source>
        <dbReference type="SAM" id="MobiDB-lite"/>
    </source>
</evidence>
<dbReference type="CDD" id="cd00167">
    <property type="entry name" value="SANT"/>
    <property type="match status" value="1"/>
</dbReference>
<evidence type="ECO:0000259" key="6">
    <source>
        <dbReference type="PROSITE" id="PS51294"/>
    </source>
</evidence>
<dbReference type="PANTHER" id="PTHR46380">
    <property type="entry name" value="CYCLIN-D-BINDING MYB-LIKE TRANSCRIPTION FACTOR 1"/>
    <property type="match status" value="1"/>
</dbReference>
<reference evidence="8" key="1">
    <citation type="journal article" date="2021" name="BMC Genomics">
        <title>Chromosome-level genome assembly and manually-curated proteome of model necrotroph Parastagonospora nodorum Sn15 reveals a genome-wide trove of candidate effector homologs, and redundancy of virulence-related functions within an accessory chromosome.</title>
        <authorList>
            <person name="Bertazzoni S."/>
            <person name="Jones D.A.B."/>
            <person name="Phan H.T."/>
            <person name="Tan K.-C."/>
            <person name="Hane J.K."/>
        </authorList>
    </citation>
    <scope>NUCLEOTIDE SEQUENCE [LARGE SCALE GENOMIC DNA]</scope>
    <source>
        <strain evidence="8">SN15 / ATCC MYA-4574 / FGSC 10173)</strain>
    </source>
</reference>
<evidence type="ECO:0000259" key="5">
    <source>
        <dbReference type="PROSITE" id="PS50090"/>
    </source>
</evidence>
<feature type="compositionally biased region" description="Basic and acidic residues" evidence="4">
    <location>
        <begin position="306"/>
        <end position="317"/>
    </location>
</feature>
<feature type="region of interest" description="Disordered" evidence="4">
    <location>
        <begin position="1"/>
        <end position="246"/>
    </location>
</feature>
<feature type="compositionally biased region" description="Acidic residues" evidence="4">
    <location>
        <begin position="765"/>
        <end position="784"/>
    </location>
</feature>
<feature type="compositionally biased region" description="Low complexity" evidence="4">
    <location>
        <begin position="357"/>
        <end position="367"/>
    </location>
</feature>
<dbReference type="VEuPathDB" id="FungiDB:JI435_032040"/>
<dbReference type="GO" id="GO:0005634">
    <property type="term" value="C:nucleus"/>
    <property type="evidence" value="ECO:0007669"/>
    <property type="project" value="UniProtKB-SubCell"/>
</dbReference>
<dbReference type="Gene3D" id="1.10.10.60">
    <property type="entry name" value="Homeodomain-like"/>
    <property type="match status" value="2"/>
</dbReference>
<dbReference type="EMBL" id="CP069027">
    <property type="protein sequence ID" value="QRC95519.1"/>
    <property type="molecule type" value="Genomic_DNA"/>
</dbReference>
<proteinExistence type="predicted"/>
<evidence type="ECO:0000313" key="8">
    <source>
        <dbReference type="Proteomes" id="UP000663193"/>
    </source>
</evidence>
<feature type="compositionally biased region" description="Acidic residues" evidence="4">
    <location>
        <begin position="853"/>
        <end position="898"/>
    </location>
</feature>
<feature type="compositionally biased region" description="Acidic residues" evidence="4">
    <location>
        <begin position="1007"/>
        <end position="1020"/>
    </location>
</feature>
<feature type="compositionally biased region" description="Low complexity" evidence="4">
    <location>
        <begin position="1053"/>
        <end position="1066"/>
    </location>
</feature>
<dbReference type="PROSITE" id="PS51294">
    <property type="entry name" value="HTH_MYB"/>
    <property type="match status" value="1"/>
</dbReference>
<feature type="region of interest" description="Disordered" evidence="4">
    <location>
        <begin position="710"/>
        <end position="960"/>
    </location>
</feature>
<feature type="compositionally biased region" description="Polar residues" evidence="4">
    <location>
        <begin position="1216"/>
        <end position="1227"/>
    </location>
</feature>
<dbReference type="PROSITE" id="PS50090">
    <property type="entry name" value="MYB_LIKE"/>
    <property type="match status" value="2"/>
</dbReference>
<dbReference type="Pfam" id="PF00249">
    <property type="entry name" value="Myb_DNA-binding"/>
    <property type="match status" value="1"/>
</dbReference>
<feature type="compositionally biased region" description="Polar residues" evidence="4">
    <location>
        <begin position="1"/>
        <end position="24"/>
    </location>
</feature>
<dbReference type="SUPFAM" id="SSF46689">
    <property type="entry name" value="Homeodomain-like"/>
    <property type="match status" value="1"/>
</dbReference>
<feature type="compositionally biased region" description="Pro residues" evidence="4">
    <location>
        <begin position="725"/>
        <end position="734"/>
    </location>
</feature>
<dbReference type="GO" id="GO:0003677">
    <property type="term" value="F:DNA binding"/>
    <property type="evidence" value="ECO:0007669"/>
    <property type="project" value="UniProtKB-KW"/>
</dbReference>
<sequence>MGQNSSQVVPGSDSQARTCLLQTSPDDEYKPRYTPTMDDFLASQQLMEEGARAEHATSDARGRSPTPDDMADGAGEEQPIDLTTQPPAPSQQTIPSSPPFAALHKPLSLLLTGEDPAASQFTGDEGAPQPQSDVEVPDSQLAPASPRLPITPAATSSFAIPATPQEGPTQKKKKKRSGKSRQSLLAEVNSLNSVLGQGTPSNDKENTTAMAVDNPPASAPRTKRKRKKTYITPPPTTPGSERAAAARGQDISAMPFANVIAGAEGAPTPIKRVNKKKRGSLIQALQESARDESANGDNAIAQSEIVEGRLKSVEGRLRKLKRSKPPLSAMLSDDEVDRTLEVVETPSIRKKPKKSRQSSSTKASTSKNTEEVVEAPPASKKRKRKSKAKDAEVLDQDASGATNQSDANLMQQDPLADEENMQNASSSEKATPKPTKEKKPMLPPLTNTPARRYVRKSTVDLSKYAADRELNNNRNLNHPPVLPESGRFTQDEDEILRRAISDYQQRNNLSTVDLVAVIQWTDPTQDPWNTWNKRKKSEWDAQQLEDEAESKEFWQEILHTEPQLRRKPEIIKGHVQARYHTFKSGGWTEEEEEMLKELMEKHPNQWKTISLIMPDRSAADIHNRWKDYVQYGEQRNTARWTRAEEESLVSALTTVIQRDEDERDEMGLPSVAEYTNKDINWSAVCELMGKVRSRLQCTVKWTQMKKRDASVNIRPVYKRGRTPDPTRPAAPTPKPKPKKRKSEANGDGTEPRKKRGRPRKSEVYVDNDDLGLDEANPDAAEPEGDFNSSVASKEPKKSRSKRFKAQGLVENVDETDDESLATTTSQKRCQSTRTSKKTAEAAIREAPGQDLMAPEEDADEVASEEANDEVTAPPEEDEEQDVAVPDHDDDEAASEEVNDEHATAPQEDDEVAASEEINEGSIATPEEHADQLEVAPEVSGQVASEELDEDDIPSPFDFDYGHEVAAAEQDVELEVSILEEDIDQEEEAVKEHDAHEVLTPVQHDDELATPEDEEVQEEAVVEVYDPSEPSDSVRQEEISAASQMSKSSTLKTPQQPRRSVQVPPGVGHMKWGDNLDIIEALAFDSDITDVDDVVWHELADLLESKWSPSDLETEVKELLTLVPDQGTWARTLKALRRHLENNVEQDKLSEHYDPFDGPFDDGEVNAGLQEETESRTEANEPNSKKKRKRNAHDKSTESRPDKKKRKKRSSMPKTPANMSTTSVAKSG</sequence>
<dbReference type="InterPro" id="IPR051651">
    <property type="entry name" value="DMTF1_DNA-bind_reg"/>
</dbReference>
<protein>
    <recommendedName>
        <fullName evidence="9">DNA-binding protein REB1</fullName>
    </recommendedName>
</protein>
<feature type="domain" description="Myb-like" evidence="5">
    <location>
        <begin position="632"/>
        <end position="705"/>
    </location>
</feature>
<feature type="compositionally biased region" description="Basic residues" evidence="4">
    <location>
        <begin position="1201"/>
        <end position="1210"/>
    </location>
</feature>
<feature type="region of interest" description="Disordered" evidence="4">
    <location>
        <begin position="1147"/>
        <end position="1227"/>
    </location>
</feature>
<evidence type="ECO:0000256" key="2">
    <source>
        <dbReference type="ARBA" id="ARBA00023125"/>
    </source>
</evidence>
<feature type="compositionally biased region" description="Polar residues" evidence="4">
    <location>
        <begin position="1040"/>
        <end position="1052"/>
    </location>
</feature>
<dbReference type="Proteomes" id="UP000663193">
    <property type="component" value="Chromosome 5"/>
</dbReference>
<organism evidence="7 8">
    <name type="scientific">Phaeosphaeria nodorum (strain SN15 / ATCC MYA-4574 / FGSC 10173)</name>
    <name type="common">Glume blotch fungus</name>
    <name type="synonym">Parastagonospora nodorum</name>
    <dbReference type="NCBI Taxonomy" id="321614"/>
    <lineage>
        <taxon>Eukaryota</taxon>
        <taxon>Fungi</taxon>
        <taxon>Dikarya</taxon>
        <taxon>Ascomycota</taxon>
        <taxon>Pezizomycotina</taxon>
        <taxon>Dothideomycetes</taxon>
        <taxon>Pleosporomycetidae</taxon>
        <taxon>Pleosporales</taxon>
        <taxon>Pleosporineae</taxon>
        <taxon>Phaeosphaeriaceae</taxon>
        <taxon>Parastagonospora</taxon>
    </lineage>
</organism>
<accession>A0A7U2HYY0</accession>
<feature type="compositionally biased region" description="Polar residues" evidence="4">
    <location>
        <begin position="81"/>
        <end position="95"/>
    </location>
</feature>
<comment type="subcellular location">
    <subcellularLocation>
        <location evidence="1">Nucleus</location>
    </subcellularLocation>
</comment>
<dbReference type="InterPro" id="IPR001005">
    <property type="entry name" value="SANT/Myb"/>
</dbReference>
<feature type="compositionally biased region" description="Polar residues" evidence="4">
    <location>
        <begin position="399"/>
        <end position="411"/>
    </location>
</feature>
<feature type="compositionally biased region" description="Acidic residues" evidence="4">
    <location>
        <begin position="69"/>
        <end position="79"/>
    </location>
</feature>
<keyword evidence="8" id="KW-1185">Reference proteome</keyword>
<evidence type="ECO:0000313" key="7">
    <source>
        <dbReference type="EMBL" id="QRC95519.1"/>
    </source>
</evidence>
<evidence type="ECO:0000256" key="1">
    <source>
        <dbReference type="ARBA" id="ARBA00004123"/>
    </source>
</evidence>
<feature type="compositionally biased region" description="Basic and acidic residues" evidence="4">
    <location>
        <begin position="49"/>
        <end position="62"/>
    </location>
</feature>
<keyword evidence="2" id="KW-0238">DNA-binding</keyword>
<feature type="region of interest" description="Disordered" evidence="4">
    <location>
        <begin position="986"/>
        <end position="1066"/>
    </location>
</feature>
<dbReference type="InterPro" id="IPR009057">
    <property type="entry name" value="Homeodomain-like_sf"/>
</dbReference>